<keyword evidence="3" id="KW-1185">Reference proteome</keyword>
<sequence length="259" mass="26304">MRGVGRQDGTAAGTTAAASRRAPRLTPGVRRVAGLLAGLALLAGCGSTPAESPPTGVDGLRVPTPEPDPSDFVAEVDHPLFPLAEGGAWRYRAADGSEVAVEVVGGDVVAGVDVTVLDRVTTDADGEVVGERRSAYAEDAAGNVWSFGRQVLSGPGESWRAGVDGAEAGLLVPAAPRVGDAWLQQESPDLTTRVEVLETDAVVDGPDGDAAGTLVTEDTERTDAGEESVVRSYAPGLGVVQVADAGTGAVLLELVERTG</sequence>
<evidence type="ECO:0000313" key="2">
    <source>
        <dbReference type="EMBL" id="GAA1926308.1"/>
    </source>
</evidence>
<protein>
    <submittedName>
        <fullName evidence="2">Uncharacterized protein</fullName>
    </submittedName>
</protein>
<evidence type="ECO:0000256" key="1">
    <source>
        <dbReference type="SAM" id="MobiDB-lite"/>
    </source>
</evidence>
<accession>A0ABN2PPJ8</accession>
<feature type="region of interest" description="Disordered" evidence="1">
    <location>
        <begin position="1"/>
        <end position="24"/>
    </location>
</feature>
<comment type="caution">
    <text evidence="2">The sequence shown here is derived from an EMBL/GenBank/DDBJ whole genome shotgun (WGS) entry which is preliminary data.</text>
</comment>
<dbReference type="Proteomes" id="UP001501612">
    <property type="component" value="Unassembled WGS sequence"/>
</dbReference>
<feature type="compositionally biased region" description="Low complexity" evidence="1">
    <location>
        <begin position="9"/>
        <end position="18"/>
    </location>
</feature>
<name>A0ABN2PPJ8_9ACTN</name>
<proteinExistence type="predicted"/>
<gene>
    <name evidence="2" type="ORF">GCM10009737_30170</name>
</gene>
<dbReference type="EMBL" id="BAAAMY010000007">
    <property type="protein sequence ID" value="GAA1926308.1"/>
    <property type="molecule type" value="Genomic_DNA"/>
</dbReference>
<feature type="compositionally biased region" description="Low complexity" evidence="1">
    <location>
        <begin position="203"/>
        <end position="212"/>
    </location>
</feature>
<reference evidence="2 3" key="1">
    <citation type="journal article" date="2019" name="Int. J. Syst. Evol. Microbiol.">
        <title>The Global Catalogue of Microorganisms (GCM) 10K type strain sequencing project: providing services to taxonomists for standard genome sequencing and annotation.</title>
        <authorList>
            <consortium name="The Broad Institute Genomics Platform"/>
            <consortium name="The Broad Institute Genome Sequencing Center for Infectious Disease"/>
            <person name="Wu L."/>
            <person name="Ma J."/>
        </authorList>
    </citation>
    <scope>NUCLEOTIDE SEQUENCE [LARGE SCALE GENOMIC DNA]</scope>
    <source>
        <strain evidence="2 3">JCM 14046</strain>
    </source>
</reference>
<feature type="region of interest" description="Disordered" evidence="1">
    <location>
        <begin position="203"/>
        <end position="222"/>
    </location>
</feature>
<organism evidence="2 3">
    <name type="scientific">Nocardioides lentus</name>
    <dbReference type="NCBI Taxonomy" id="338077"/>
    <lineage>
        <taxon>Bacteria</taxon>
        <taxon>Bacillati</taxon>
        <taxon>Actinomycetota</taxon>
        <taxon>Actinomycetes</taxon>
        <taxon>Propionibacteriales</taxon>
        <taxon>Nocardioidaceae</taxon>
        <taxon>Nocardioides</taxon>
    </lineage>
</organism>
<evidence type="ECO:0000313" key="3">
    <source>
        <dbReference type="Proteomes" id="UP001501612"/>
    </source>
</evidence>